<evidence type="ECO:0000256" key="4">
    <source>
        <dbReference type="PIRSR" id="PIRSR005902-1"/>
    </source>
</evidence>
<feature type="binding site" evidence="4">
    <location>
        <position position="159"/>
    </location>
    <ligand>
        <name>a divalent metal cation</name>
        <dbReference type="ChEBI" id="CHEBI:60240"/>
        <label>2</label>
    </ligand>
</feature>
<dbReference type="FunFam" id="3.20.20.140:FF:000005">
    <property type="entry name" value="TatD family hydrolase"/>
    <property type="match status" value="1"/>
</dbReference>
<dbReference type="Gene3D" id="3.20.20.140">
    <property type="entry name" value="Metal-dependent hydrolases"/>
    <property type="match status" value="1"/>
</dbReference>
<dbReference type="Pfam" id="PF01026">
    <property type="entry name" value="TatD_DNase"/>
    <property type="match status" value="1"/>
</dbReference>
<comment type="similarity">
    <text evidence="1">Belongs to the metallo-dependent hydrolases superfamily. TatD-type hydrolase family.</text>
</comment>
<comment type="caution">
    <text evidence="5">The sequence shown here is derived from an EMBL/GenBank/DDBJ whole genome shotgun (WGS) entry which is preliminary data.</text>
</comment>
<dbReference type="GO" id="GO:0016788">
    <property type="term" value="F:hydrolase activity, acting on ester bonds"/>
    <property type="evidence" value="ECO:0007669"/>
    <property type="project" value="InterPro"/>
</dbReference>
<feature type="binding site" evidence="4">
    <location>
        <position position="10"/>
    </location>
    <ligand>
        <name>a divalent metal cation</name>
        <dbReference type="ChEBI" id="CHEBI:60240"/>
        <label>1</label>
    </ligand>
</feature>
<feature type="binding site" evidence="4">
    <location>
        <position position="98"/>
    </location>
    <ligand>
        <name>a divalent metal cation</name>
        <dbReference type="ChEBI" id="CHEBI:60240"/>
        <label>1</label>
    </ligand>
</feature>
<feature type="binding site" evidence="4">
    <location>
        <position position="8"/>
    </location>
    <ligand>
        <name>a divalent metal cation</name>
        <dbReference type="ChEBI" id="CHEBI:60240"/>
        <label>1</label>
    </ligand>
</feature>
<dbReference type="CDD" id="cd01310">
    <property type="entry name" value="TatD_DNAse"/>
    <property type="match status" value="1"/>
</dbReference>
<keyword evidence="6" id="KW-1185">Reference proteome</keyword>
<organism evidence="5 6">
    <name type="scientific">Mesonia hippocampi</name>
    <dbReference type="NCBI Taxonomy" id="1628250"/>
    <lineage>
        <taxon>Bacteria</taxon>
        <taxon>Pseudomonadati</taxon>
        <taxon>Bacteroidota</taxon>
        <taxon>Flavobacteriia</taxon>
        <taxon>Flavobacteriales</taxon>
        <taxon>Flavobacteriaceae</taxon>
        <taxon>Mesonia</taxon>
    </lineage>
</organism>
<dbReference type="PANTHER" id="PTHR46124:SF4">
    <property type="entry name" value="HYDROLASE TATD"/>
    <property type="match status" value="1"/>
</dbReference>
<dbReference type="InterPro" id="IPR015991">
    <property type="entry name" value="TatD/YcfH-like"/>
</dbReference>
<proteinExistence type="inferred from homology"/>
<dbReference type="NCBIfam" id="TIGR00010">
    <property type="entry name" value="YchF/TatD family DNA exonuclease"/>
    <property type="match status" value="1"/>
</dbReference>
<dbReference type="SUPFAM" id="SSF51556">
    <property type="entry name" value="Metallo-dependent hydrolases"/>
    <property type="match status" value="1"/>
</dbReference>
<dbReference type="InterPro" id="IPR018228">
    <property type="entry name" value="DNase_TatD-rel_CS"/>
</dbReference>
<evidence type="ECO:0000256" key="2">
    <source>
        <dbReference type="ARBA" id="ARBA00022723"/>
    </source>
</evidence>
<dbReference type="AlphaFoldDB" id="A0A840ES77"/>
<dbReference type="Proteomes" id="UP000553034">
    <property type="component" value="Unassembled WGS sequence"/>
</dbReference>
<reference evidence="5 6" key="1">
    <citation type="submission" date="2020-08" db="EMBL/GenBank/DDBJ databases">
        <title>Genomic Encyclopedia of Type Strains, Phase IV (KMG-IV): sequencing the most valuable type-strain genomes for metagenomic binning, comparative biology and taxonomic classification.</title>
        <authorList>
            <person name="Goeker M."/>
        </authorList>
    </citation>
    <scope>NUCLEOTIDE SEQUENCE [LARGE SCALE GENOMIC DNA]</scope>
    <source>
        <strain evidence="5 6">DSM 29568</strain>
    </source>
</reference>
<dbReference type="PIRSF" id="PIRSF005902">
    <property type="entry name" value="DNase_TatD"/>
    <property type="match status" value="1"/>
</dbReference>
<keyword evidence="3 5" id="KW-0378">Hydrolase</keyword>
<feature type="binding site" evidence="4">
    <location>
        <position position="134"/>
    </location>
    <ligand>
        <name>a divalent metal cation</name>
        <dbReference type="ChEBI" id="CHEBI:60240"/>
        <label>2</label>
    </ligand>
</feature>
<dbReference type="PROSITE" id="PS01090">
    <property type="entry name" value="TATD_2"/>
    <property type="match status" value="1"/>
</dbReference>
<feature type="binding site" evidence="4">
    <location>
        <position position="208"/>
    </location>
    <ligand>
        <name>a divalent metal cation</name>
        <dbReference type="ChEBI" id="CHEBI:60240"/>
        <label>1</label>
    </ligand>
</feature>
<protein>
    <submittedName>
        <fullName evidence="5">TatD DNase family protein</fullName>
        <ecNumber evidence="5">3.1.21.-</ecNumber>
    </submittedName>
</protein>
<dbReference type="EC" id="3.1.21.-" evidence="5"/>
<dbReference type="GO" id="GO:0004536">
    <property type="term" value="F:DNA nuclease activity"/>
    <property type="evidence" value="ECO:0007669"/>
    <property type="project" value="InterPro"/>
</dbReference>
<dbReference type="EMBL" id="JACIFO010000002">
    <property type="protein sequence ID" value="MBB4118226.1"/>
    <property type="molecule type" value="Genomic_DNA"/>
</dbReference>
<name>A0A840ES77_9FLAO</name>
<evidence type="ECO:0000256" key="3">
    <source>
        <dbReference type="ARBA" id="ARBA00022801"/>
    </source>
</evidence>
<dbReference type="InterPro" id="IPR032466">
    <property type="entry name" value="Metal_Hydrolase"/>
</dbReference>
<evidence type="ECO:0000313" key="6">
    <source>
        <dbReference type="Proteomes" id="UP000553034"/>
    </source>
</evidence>
<accession>A0A840ES77</accession>
<dbReference type="GO" id="GO:0005829">
    <property type="term" value="C:cytosol"/>
    <property type="evidence" value="ECO:0007669"/>
    <property type="project" value="TreeGrafter"/>
</dbReference>
<dbReference type="GO" id="GO:0046872">
    <property type="term" value="F:metal ion binding"/>
    <property type="evidence" value="ECO:0007669"/>
    <property type="project" value="UniProtKB-KW"/>
</dbReference>
<gene>
    <name evidence="5" type="ORF">GGR32_000500</name>
</gene>
<evidence type="ECO:0000256" key="1">
    <source>
        <dbReference type="ARBA" id="ARBA00009275"/>
    </source>
</evidence>
<keyword evidence="2 4" id="KW-0479">Metal-binding</keyword>
<dbReference type="InterPro" id="IPR001130">
    <property type="entry name" value="TatD-like"/>
</dbReference>
<evidence type="ECO:0000313" key="5">
    <source>
        <dbReference type="EMBL" id="MBB4118226.1"/>
    </source>
</evidence>
<dbReference type="PANTHER" id="PTHR46124">
    <property type="entry name" value="D-AMINOACYL-TRNA DEACYLASE"/>
    <property type="match status" value="1"/>
</dbReference>
<sequence>MIKFIDTHTHLYSEAFAEDRDQAMQRALDAGVEKLYLPAIDTNSTEAMYELKNKYPAHIGLMAGLHPTSVKPESYKAELDFVASELKEKSNTFCAIGEIGVDLYWDKTNLNIQQEAFRAQIKLAKQYKLPIVIHCRDAFDEVFEVLEEEKSDDLYGIFHCFTGTLAQAQKAISYNMKLGIGGVLTFKNGKIDKFLAEIPLTHIVLETDAPYLAPTPYRGKRNESSYLVLVAEKLASIYQTTLAEIANTTTQTAQEIFKNLN</sequence>